<evidence type="ECO:0000256" key="2">
    <source>
        <dbReference type="ARBA" id="ARBA00022605"/>
    </source>
</evidence>
<dbReference type="InterPro" id="IPR023013">
    <property type="entry name" value="AGPR_AS"/>
</dbReference>
<dbReference type="GO" id="GO:0006526">
    <property type="term" value="P:L-arginine biosynthetic process"/>
    <property type="evidence" value="ECO:0007669"/>
    <property type="project" value="UniProtKB-UniRule"/>
</dbReference>
<dbReference type="Proteomes" id="UP000315925">
    <property type="component" value="Chromosome"/>
</dbReference>
<dbReference type="InterPro" id="IPR036291">
    <property type="entry name" value="NAD(P)-bd_dom_sf"/>
</dbReference>
<sequence length="345" mass="38018">MSPIRVGVIGASGYSGEELVRLLANHPGITLRIITSRQYENMSLGSVFPNIGQYGNLLFSNPDELETISKETDVVFLALPHGKGLPYAHYLYEQGKVVIDLSADFRLQNPLDYELYYKFSHPYTELLKKAVYALPEIYEEQIGSSNLLAMPGCYPTGVLLSIIPLLKKGWIDPQLIEVFAISGTTGAGKTLDSKLLFSEISENLRPYGFPNHRHVPEILQEIKKVAMGKPAGVLFVPVLAPLCRGILLSITATLTANISQQEAEDAVLEFYKKAPFIKVLSHGMMPELKFVLRTNYLYFSIHLFTEKNKCLVIAAIDNLGKGAAGQAIQAMNIRFGLAQTTGLGP</sequence>
<keyword evidence="5" id="KW-0963">Cytoplasm</keyword>
<keyword evidence="10" id="KW-1185">Reference proteome</keyword>
<feature type="domain" description="Semialdehyde dehydrogenase NAD-binding" evidence="7">
    <location>
        <begin position="5"/>
        <end position="145"/>
    </location>
</feature>
<dbReference type="EC" id="1.2.1.38" evidence="5"/>
<reference evidence="11" key="3">
    <citation type="submission" date="2019-03" db="EMBL/GenBank/DDBJ databases">
        <title>Complete genome of Methylacidiphilum kamchatkense Kam1.</title>
        <authorList>
            <person name="Kruse T."/>
            <person name="Murarilal Ratnadevi C."/>
            <person name="Erikstad H.-A."/>
            <person name="Birkeland N.-K."/>
        </authorList>
    </citation>
    <scope>NUCLEOTIDE SEQUENCE [LARGE SCALE GENOMIC DNA]</scope>
    <source>
        <strain evidence="11">kam1</strain>
    </source>
</reference>
<dbReference type="RefSeq" id="WP_039722143.1">
    <property type="nucleotide sequence ID" value="NZ_CP037899.1"/>
</dbReference>
<organism evidence="9 11">
    <name type="scientific">Methylacidiphilum kamchatkense Kam1</name>
    <dbReference type="NCBI Taxonomy" id="1202785"/>
    <lineage>
        <taxon>Bacteria</taxon>
        <taxon>Pseudomonadati</taxon>
        <taxon>Verrucomicrobiota</taxon>
        <taxon>Methylacidiphilae</taxon>
        <taxon>Methylacidiphilales</taxon>
        <taxon>Methylacidiphilaceae</taxon>
        <taxon>Methylacidiphilum (ex Ratnadevi et al. 2023)</taxon>
    </lineage>
</organism>
<comment type="pathway">
    <text evidence="5">Amino-acid biosynthesis; L-arginine biosynthesis; N(2)-acetyl-L-ornithine from L-glutamate: step 3/4.</text>
</comment>
<evidence type="ECO:0000256" key="6">
    <source>
        <dbReference type="PROSITE-ProRule" id="PRU10010"/>
    </source>
</evidence>
<dbReference type="Gene3D" id="3.40.50.720">
    <property type="entry name" value="NAD(P)-binding Rossmann-like Domain"/>
    <property type="match status" value="1"/>
</dbReference>
<dbReference type="GO" id="GO:0051287">
    <property type="term" value="F:NAD binding"/>
    <property type="evidence" value="ECO:0007669"/>
    <property type="project" value="InterPro"/>
</dbReference>
<dbReference type="InterPro" id="IPR058924">
    <property type="entry name" value="AGPR_dimerisation_dom"/>
</dbReference>
<evidence type="ECO:0000313" key="8">
    <source>
        <dbReference type="EMBL" id="KIE57882.1"/>
    </source>
</evidence>
<evidence type="ECO:0000256" key="5">
    <source>
        <dbReference type="HAMAP-Rule" id="MF_00150"/>
    </source>
</evidence>
<keyword evidence="3 5" id="KW-0521">NADP</keyword>
<dbReference type="CDD" id="cd17895">
    <property type="entry name" value="AGPR_1_N"/>
    <property type="match status" value="1"/>
</dbReference>
<keyword evidence="1 5" id="KW-0055">Arginine biosynthesis</keyword>
<dbReference type="InterPro" id="IPR050085">
    <property type="entry name" value="AGPR"/>
</dbReference>
<evidence type="ECO:0000313" key="11">
    <source>
        <dbReference type="Proteomes" id="UP000315925"/>
    </source>
</evidence>
<dbReference type="UniPathway" id="UPA00068">
    <property type="reaction ID" value="UER00108"/>
</dbReference>
<keyword evidence="4 5" id="KW-0560">Oxidoreductase</keyword>
<dbReference type="Gene3D" id="3.30.360.10">
    <property type="entry name" value="Dihydrodipicolinate Reductase, domain 2"/>
    <property type="match status" value="1"/>
</dbReference>
<dbReference type="AlphaFoldDB" id="A0A0C1RIM3"/>
<evidence type="ECO:0000259" key="7">
    <source>
        <dbReference type="SMART" id="SM00859"/>
    </source>
</evidence>
<dbReference type="EMBL" id="JQNX01000009">
    <property type="protein sequence ID" value="KIE57882.1"/>
    <property type="molecule type" value="Genomic_DNA"/>
</dbReference>
<dbReference type="Proteomes" id="UP000031594">
    <property type="component" value="Unassembled WGS sequence"/>
</dbReference>
<dbReference type="OrthoDB" id="9801289at2"/>
<keyword evidence="2 5" id="KW-0028">Amino-acid biosynthesis</keyword>
<accession>A0A0C1RIM3</accession>
<dbReference type="GO" id="GO:0070401">
    <property type="term" value="F:NADP+ binding"/>
    <property type="evidence" value="ECO:0007669"/>
    <property type="project" value="InterPro"/>
</dbReference>
<dbReference type="GO" id="GO:0005737">
    <property type="term" value="C:cytoplasm"/>
    <property type="evidence" value="ECO:0007669"/>
    <property type="project" value="UniProtKB-SubCell"/>
</dbReference>
<dbReference type="PANTHER" id="PTHR32338">
    <property type="entry name" value="N-ACETYL-GAMMA-GLUTAMYL-PHOSPHATE REDUCTASE, CHLOROPLASTIC-RELATED-RELATED"/>
    <property type="match status" value="1"/>
</dbReference>
<dbReference type="CDD" id="cd23934">
    <property type="entry name" value="AGPR_1_C"/>
    <property type="match status" value="1"/>
</dbReference>
<comment type="catalytic activity">
    <reaction evidence="5">
        <text>N-acetyl-L-glutamate 5-semialdehyde + phosphate + NADP(+) = N-acetyl-L-glutamyl 5-phosphate + NADPH + H(+)</text>
        <dbReference type="Rhea" id="RHEA:21588"/>
        <dbReference type="ChEBI" id="CHEBI:15378"/>
        <dbReference type="ChEBI" id="CHEBI:29123"/>
        <dbReference type="ChEBI" id="CHEBI:43474"/>
        <dbReference type="ChEBI" id="CHEBI:57783"/>
        <dbReference type="ChEBI" id="CHEBI:57936"/>
        <dbReference type="ChEBI" id="CHEBI:58349"/>
        <dbReference type="EC" id="1.2.1.38"/>
    </reaction>
</comment>
<dbReference type="InterPro" id="IPR000534">
    <property type="entry name" value="Semialdehyde_DH_NAD-bd"/>
</dbReference>
<evidence type="ECO:0000256" key="3">
    <source>
        <dbReference type="ARBA" id="ARBA00022857"/>
    </source>
</evidence>
<dbReference type="GO" id="GO:0003942">
    <property type="term" value="F:N-acetyl-gamma-glutamyl-phosphate reductase activity"/>
    <property type="evidence" value="ECO:0007669"/>
    <property type="project" value="UniProtKB-UniRule"/>
</dbReference>
<evidence type="ECO:0000313" key="9">
    <source>
        <dbReference type="EMBL" id="QDQ41377.1"/>
    </source>
</evidence>
<comment type="similarity">
    <text evidence="5">Belongs to the NAGSA dehydrogenase family. Type 1 subfamily.</text>
</comment>
<dbReference type="HAMAP" id="MF_00150">
    <property type="entry name" value="ArgC_type1"/>
    <property type="match status" value="1"/>
</dbReference>
<comment type="subcellular location">
    <subcellularLocation>
        <location evidence="5">Cytoplasm</location>
    </subcellularLocation>
</comment>
<dbReference type="EMBL" id="CP037899">
    <property type="protein sequence ID" value="QDQ41377.1"/>
    <property type="molecule type" value="Genomic_DNA"/>
</dbReference>
<dbReference type="SUPFAM" id="SSF51735">
    <property type="entry name" value="NAD(P)-binding Rossmann-fold domains"/>
    <property type="match status" value="1"/>
</dbReference>
<dbReference type="PROSITE" id="PS01224">
    <property type="entry name" value="ARGC"/>
    <property type="match status" value="1"/>
</dbReference>
<evidence type="ECO:0000256" key="4">
    <source>
        <dbReference type="ARBA" id="ARBA00023002"/>
    </source>
</evidence>
<dbReference type="KEGG" id="mkc:kam1_118"/>
<gene>
    <name evidence="5" type="primary">argC</name>
    <name evidence="8" type="ORF">A946_10520</name>
    <name evidence="9" type="ORF">kam1_118</name>
</gene>
<dbReference type="InterPro" id="IPR000706">
    <property type="entry name" value="AGPR_type-1"/>
</dbReference>
<evidence type="ECO:0000256" key="1">
    <source>
        <dbReference type="ARBA" id="ARBA00022571"/>
    </source>
</evidence>
<reference evidence="9" key="2">
    <citation type="journal article" date="2019" name="BMC Genomics">
        <title>Complete genome sequence analysis of the thermoacidophilic verrucomicrobial methanotroph 'Candidatus Methylacidiphilum kamchatkense' strain Kam1 and comparison with its closest relatives.</title>
        <authorList>
            <person name="Kruse T."/>
            <person name="Ratnadevi C.M."/>
            <person name="Erikstad H.A."/>
            <person name="Birkeland N.K."/>
        </authorList>
    </citation>
    <scope>NUCLEOTIDE SEQUENCE</scope>
    <source>
        <strain evidence="9">Kam1</strain>
    </source>
</reference>
<dbReference type="SUPFAM" id="SSF55347">
    <property type="entry name" value="Glyceraldehyde-3-phosphate dehydrogenase-like, C-terminal domain"/>
    <property type="match status" value="1"/>
</dbReference>
<feature type="active site" evidence="5 6">
    <location>
        <position position="153"/>
    </location>
</feature>
<dbReference type="PANTHER" id="PTHR32338:SF10">
    <property type="entry name" value="N-ACETYL-GAMMA-GLUTAMYL-PHOSPHATE REDUCTASE, CHLOROPLASTIC-RELATED"/>
    <property type="match status" value="1"/>
</dbReference>
<reference evidence="8 10" key="1">
    <citation type="submission" date="2014-08" db="EMBL/GenBank/DDBJ databases">
        <title>Methylacidiphilum kamchatkense strain Kam1 draft genome sequence.</title>
        <authorList>
            <person name="Birkeland N.-K."/>
            <person name="Erikstad H.A."/>
        </authorList>
    </citation>
    <scope>NUCLEOTIDE SEQUENCE [LARGE SCALE GENOMIC DNA]</scope>
    <source>
        <strain evidence="8 10">Kam1</strain>
    </source>
</reference>
<dbReference type="NCBIfam" id="TIGR01850">
    <property type="entry name" value="argC"/>
    <property type="match status" value="1"/>
</dbReference>
<dbReference type="Pfam" id="PF22698">
    <property type="entry name" value="Semialdhyde_dhC_1"/>
    <property type="match status" value="1"/>
</dbReference>
<dbReference type="SMART" id="SM00859">
    <property type="entry name" value="Semialdhyde_dh"/>
    <property type="match status" value="1"/>
</dbReference>
<dbReference type="Pfam" id="PF01118">
    <property type="entry name" value="Semialdhyde_dh"/>
    <property type="match status" value="1"/>
</dbReference>
<evidence type="ECO:0000313" key="10">
    <source>
        <dbReference type="Proteomes" id="UP000031594"/>
    </source>
</evidence>
<name>A0A0C1RIM3_9BACT</name>
<comment type="function">
    <text evidence="5">Catalyzes the NADPH-dependent reduction of N-acetyl-5-glutamyl phosphate to yield N-acetyl-L-glutamate 5-semialdehyde.</text>
</comment>
<proteinExistence type="inferred from homology"/>
<protein>
    <recommendedName>
        <fullName evidence="5">N-acetyl-gamma-glutamyl-phosphate reductase</fullName>
        <shortName evidence="5">AGPR</shortName>
        <ecNumber evidence="5">1.2.1.38</ecNumber>
    </recommendedName>
    <alternativeName>
        <fullName evidence="5">N-acetyl-glutamate semialdehyde dehydrogenase</fullName>
        <shortName evidence="5">NAGSA dehydrogenase</shortName>
    </alternativeName>
</protein>
<dbReference type="STRING" id="1202785.A946_10520"/>